<dbReference type="PANTHER" id="PTHR31272:SF4">
    <property type="entry name" value="CYTOCHROME C-TYPE BIOGENESIS PROTEIN HI_1454-RELATED"/>
    <property type="match status" value="1"/>
</dbReference>
<dbReference type="InterPro" id="IPR003834">
    <property type="entry name" value="Cyt_c_assmbl_TM_dom"/>
</dbReference>
<keyword evidence="5 6" id="KW-0472">Membrane</keyword>
<dbReference type="PANTHER" id="PTHR31272">
    <property type="entry name" value="CYTOCHROME C-TYPE BIOGENESIS PROTEIN HI_1454-RELATED"/>
    <property type="match status" value="1"/>
</dbReference>
<feature type="transmembrane region" description="Helical" evidence="6">
    <location>
        <begin position="219"/>
        <end position="237"/>
    </location>
</feature>
<evidence type="ECO:0000313" key="8">
    <source>
        <dbReference type="EMBL" id="SEH54988.1"/>
    </source>
</evidence>
<feature type="transmembrane region" description="Helical" evidence="6">
    <location>
        <begin position="144"/>
        <end position="169"/>
    </location>
</feature>
<dbReference type="InterPro" id="IPR051790">
    <property type="entry name" value="Cytochrome_c-biogenesis_DsbD"/>
</dbReference>
<gene>
    <name evidence="8" type="ORF">SAMN04489835_1303</name>
</gene>
<dbReference type="EMBL" id="LT629971">
    <property type="protein sequence ID" value="SEH54988.1"/>
    <property type="molecule type" value="Genomic_DNA"/>
</dbReference>
<dbReference type="GO" id="GO:0017004">
    <property type="term" value="P:cytochrome complex assembly"/>
    <property type="evidence" value="ECO:0007669"/>
    <property type="project" value="InterPro"/>
</dbReference>
<evidence type="ECO:0000313" key="9">
    <source>
        <dbReference type="Proteomes" id="UP000182915"/>
    </source>
</evidence>
<reference evidence="9" key="1">
    <citation type="submission" date="2016-10" db="EMBL/GenBank/DDBJ databases">
        <authorList>
            <person name="Varghese N."/>
            <person name="Submissions S."/>
        </authorList>
    </citation>
    <scope>NUCLEOTIDE SEQUENCE [LARGE SCALE GENOMIC DNA]</scope>
    <source>
        <strain evidence="9">DSM 45405</strain>
    </source>
</reference>
<sequence>MTSFTEIATSGHVLFAVLVSVLAGLVSFASPCVVPLVPGYLSYLAAIVGVDDEARAQRQVSAHLRVAGAAGLFVAGFTAVFLMGSVAILGLTSTVISNGLWLQRLGGVITILMGLVFMGVIPALQREARLAPKSLSTLGGAPLLGAVFGLGWTPCLGPTLTGVIAVASATEGPTVFRGVLLVVAYCLGLGIPFVLLAIASGRAVKALGWLRRNTRRIQTFGGVLLVVVGIALLTGLWNEVVTWVRDVFVSNTTLPI</sequence>
<evidence type="ECO:0000256" key="5">
    <source>
        <dbReference type="ARBA" id="ARBA00023136"/>
    </source>
</evidence>
<evidence type="ECO:0000256" key="1">
    <source>
        <dbReference type="ARBA" id="ARBA00004141"/>
    </source>
</evidence>
<keyword evidence="9" id="KW-1185">Reference proteome</keyword>
<proteinExistence type="inferred from homology"/>
<evidence type="ECO:0000256" key="4">
    <source>
        <dbReference type="ARBA" id="ARBA00022989"/>
    </source>
</evidence>
<dbReference type="OrthoDB" id="9803065at2"/>
<keyword evidence="3 6" id="KW-0812">Transmembrane</keyword>
<feature type="transmembrane region" description="Helical" evidence="6">
    <location>
        <begin position="12"/>
        <end position="45"/>
    </location>
</feature>
<feature type="transmembrane region" description="Helical" evidence="6">
    <location>
        <begin position="66"/>
        <end position="89"/>
    </location>
</feature>
<dbReference type="Proteomes" id="UP000182915">
    <property type="component" value="Chromosome I"/>
</dbReference>
<evidence type="ECO:0000259" key="7">
    <source>
        <dbReference type="Pfam" id="PF02683"/>
    </source>
</evidence>
<keyword evidence="4 6" id="KW-1133">Transmembrane helix</keyword>
<dbReference type="GO" id="GO:0016020">
    <property type="term" value="C:membrane"/>
    <property type="evidence" value="ECO:0007669"/>
    <property type="project" value="UniProtKB-SubCell"/>
</dbReference>
<organism evidence="8 9">
    <name type="scientific">Mycolicibacterium rutilum</name>
    <name type="common">Mycobacterium rutilum</name>
    <dbReference type="NCBI Taxonomy" id="370526"/>
    <lineage>
        <taxon>Bacteria</taxon>
        <taxon>Bacillati</taxon>
        <taxon>Actinomycetota</taxon>
        <taxon>Actinomycetes</taxon>
        <taxon>Mycobacteriales</taxon>
        <taxon>Mycobacteriaceae</taxon>
        <taxon>Mycolicibacterium</taxon>
    </lineage>
</organism>
<dbReference type="STRING" id="370526.SAMN04489835_1303"/>
<feature type="domain" description="Cytochrome C biogenesis protein transmembrane" evidence="7">
    <location>
        <begin position="15"/>
        <end position="233"/>
    </location>
</feature>
<evidence type="ECO:0000256" key="3">
    <source>
        <dbReference type="ARBA" id="ARBA00022692"/>
    </source>
</evidence>
<dbReference type="RefSeq" id="WP_066811063.1">
    <property type="nucleotide sequence ID" value="NZ_LT629971.1"/>
</dbReference>
<protein>
    <submittedName>
        <fullName evidence="8">Cytochrome c biogenesis protein CcdA</fullName>
    </submittedName>
</protein>
<evidence type="ECO:0000256" key="2">
    <source>
        <dbReference type="ARBA" id="ARBA00006143"/>
    </source>
</evidence>
<accession>A0A1H6J429</accession>
<dbReference type="AlphaFoldDB" id="A0A1H6J429"/>
<evidence type="ECO:0000256" key="6">
    <source>
        <dbReference type="SAM" id="Phobius"/>
    </source>
</evidence>
<dbReference type="Pfam" id="PF02683">
    <property type="entry name" value="DsbD_TM"/>
    <property type="match status" value="1"/>
</dbReference>
<feature type="transmembrane region" description="Helical" evidence="6">
    <location>
        <begin position="101"/>
        <end position="124"/>
    </location>
</feature>
<name>A0A1H6J429_MYCRU</name>
<comment type="similarity">
    <text evidence="2">Belongs to the DsbD family.</text>
</comment>
<feature type="transmembrane region" description="Helical" evidence="6">
    <location>
        <begin position="175"/>
        <end position="198"/>
    </location>
</feature>
<comment type="subcellular location">
    <subcellularLocation>
        <location evidence="1">Membrane</location>
        <topology evidence="1">Multi-pass membrane protein</topology>
    </subcellularLocation>
</comment>